<feature type="transmembrane region" description="Helical" evidence="1">
    <location>
        <begin position="407"/>
        <end position="428"/>
    </location>
</feature>
<dbReference type="AlphaFoldDB" id="A0A2H5XE08"/>
<feature type="transmembrane region" description="Helical" evidence="1">
    <location>
        <begin position="336"/>
        <end position="360"/>
    </location>
</feature>
<feature type="transmembrane region" description="Helical" evidence="1">
    <location>
        <begin position="372"/>
        <end position="395"/>
    </location>
</feature>
<sequence length="460" mass="49486">MRQRFLWGVIGVLAVHFVAAGIYAARFPPWRAPDEGAHFAYILHLARTQSLPVFEGMGRGATYEAHQPPLYYLTSLPIVAPLLRSEGHHQIALYVLRGISTLWGALVVLCAMGAAWLLCPHTLRLSAALTAGLFAALLPMHLLVCASVSNDAAAGATAAAAWLWLCFVLLRPASDHRAALRRAFVAGALSGGALLAKSSNLIVVPLALIAVALAPVQRGGLTTPSKPTEPRQRPLAATVQWQSPVACLAAFLMTAGWWLWRNTVLYGDPLAVRAFLEGFATSPKPNYFLEQLGLSLPTYLLMVAQVTLFTWLGVFGEPNEAVKGLGRLMQGTEPTLPFVILCALIGALLLVGIGLGSVATVRQSWCTGTQRAWAPALAVVLPVLMTLLVFAEFIQFNRHFFQAQARYFYPAHAAMAVLFAVGVVQTVPTHRLKWGVVGSASLLAVLSATVGWLWVPLPAR</sequence>
<proteinExistence type="predicted"/>
<feature type="transmembrane region" description="Helical" evidence="1">
    <location>
        <begin position="91"/>
        <end position="118"/>
    </location>
</feature>
<dbReference type="EMBL" id="BEHT01000027">
    <property type="protein sequence ID" value="GBC99412.1"/>
    <property type="molecule type" value="Genomic_DNA"/>
</dbReference>
<protein>
    <recommendedName>
        <fullName evidence="4">Glycosyltransferase RgtA/B/C/D-like domain-containing protein</fullName>
    </recommendedName>
</protein>
<evidence type="ECO:0008006" key="4">
    <source>
        <dbReference type="Google" id="ProtNLM"/>
    </source>
</evidence>
<keyword evidence="1" id="KW-0812">Transmembrane</keyword>
<name>A0A2H5XE08_9BACT</name>
<feature type="transmembrane region" description="Helical" evidence="1">
    <location>
        <begin position="152"/>
        <end position="170"/>
    </location>
</feature>
<organism evidence="2 3">
    <name type="scientific">Candidatus Fervidibacter japonicus</name>
    <dbReference type="NCBI Taxonomy" id="2035412"/>
    <lineage>
        <taxon>Bacteria</taxon>
        <taxon>Candidatus Fervidibacterota</taxon>
        <taxon>Candidatus Fervidibacter</taxon>
    </lineage>
</organism>
<feature type="transmembrane region" description="Helical" evidence="1">
    <location>
        <begin position="434"/>
        <end position="455"/>
    </location>
</feature>
<gene>
    <name evidence="2" type="ORF">HRbin17_01936</name>
</gene>
<feature type="transmembrane region" description="Helical" evidence="1">
    <location>
        <begin position="296"/>
        <end position="315"/>
    </location>
</feature>
<keyword evidence="1" id="KW-0472">Membrane</keyword>
<keyword evidence="1" id="KW-1133">Transmembrane helix</keyword>
<evidence type="ECO:0000313" key="3">
    <source>
        <dbReference type="Proteomes" id="UP000236173"/>
    </source>
</evidence>
<accession>A0A2H5XE08</accession>
<evidence type="ECO:0000313" key="2">
    <source>
        <dbReference type="EMBL" id="GBC99412.1"/>
    </source>
</evidence>
<evidence type="ECO:0000256" key="1">
    <source>
        <dbReference type="SAM" id="Phobius"/>
    </source>
</evidence>
<feature type="transmembrane region" description="Helical" evidence="1">
    <location>
        <begin position="241"/>
        <end position="260"/>
    </location>
</feature>
<dbReference type="Proteomes" id="UP000236173">
    <property type="component" value="Unassembled WGS sequence"/>
</dbReference>
<reference evidence="3" key="1">
    <citation type="submission" date="2017-09" db="EMBL/GenBank/DDBJ databases">
        <title>Metaegenomics of thermophilic ammonia-oxidizing enrichment culture.</title>
        <authorList>
            <person name="Kato S."/>
            <person name="Suzuki K."/>
        </authorList>
    </citation>
    <scope>NUCLEOTIDE SEQUENCE [LARGE SCALE GENOMIC DNA]</scope>
</reference>
<comment type="caution">
    <text evidence="2">The sequence shown here is derived from an EMBL/GenBank/DDBJ whole genome shotgun (WGS) entry which is preliminary data.</text>
</comment>
<feature type="transmembrane region" description="Helical" evidence="1">
    <location>
        <begin position="125"/>
        <end position="146"/>
    </location>
</feature>